<evidence type="ECO:0000256" key="1">
    <source>
        <dbReference type="ARBA" id="ARBA00008142"/>
    </source>
</evidence>
<name>A0A4R0R582_9APHY</name>
<dbReference type="STRING" id="92696.A0A4R0R582"/>
<sequence>MSSAPSSPGSGNSALDGSVSSSTSSRTRTVAIIKPHALEHRFDIELRISEAGFEIAKERQMEFDVETDPDTLFELFGDDYESFAEGPVWVYVLERRRAVEVWNTLMGDPDPEVAREETTNSLRALYGVDRQRNAVMGSVNLEMAEIQIQSIFASSPPFPNADLPDVGGAGSYLYASGNGYAHSNATHTTERNGKVLFKARALPSTHLQPDIVPRMTKAAALRAGVTIESPKRAPPTKERLAETFANVPGHKRASIIQVASTAPPVVAPRMSRAASLRMGQKVPAKPARQSTGGEPAKPTFEGVPGHKRRESISVASTKPPTVAPRSNRSASLRQQKEVAPPTSFMFRSPSKESTPPRSASRNSLHIPSSSMSSRPGSSASSYSTHQQPAAPRRSMSGAAPPSSFNSRTVEHPRTAPTPPPRPPSTQPAPPTIAPRTNKSALLRAAKMATIAAAKAAASPAKKFGSRNAVPV</sequence>
<evidence type="ECO:0000313" key="10">
    <source>
        <dbReference type="EMBL" id="TCD61283.1"/>
    </source>
</evidence>
<dbReference type="GO" id="GO:0016301">
    <property type="term" value="F:kinase activity"/>
    <property type="evidence" value="ECO:0007669"/>
    <property type="project" value="UniProtKB-KW"/>
</dbReference>
<keyword evidence="5" id="KW-0418">Kinase</keyword>
<dbReference type="InterPro" id="IPR036850">
    <property type="entry name" value="NDK-like_dom_sf"/>
</dbReference>
<evidence type="ECO:0000256" key="8">
    <source>
        <dbReference type="SAM" id="MobiDB-lite"/>
    </source>
</evidence>
<feature type="compositionally biased region" description="Pro residues" evidence="8">
    <location>
        <begin position="415"/>
        <end position="432"/>
    </location>
</feature>
<dbReference type="AlphaFoldDB" id="A0A4R0R582"/>
<accession>A0A4R0R582</accession>
<evidence type="ECO:0000259" key="9">
    <source>
        <dbReference type="SMART" id="SM00562"/>
    </source>
</evidence>
<organism evidence="10 11">
    <name type="scientific">Steccherinum ochraceum</name>
    <dbReference type="NCBI Taxonomy" id="92696"/>
    <lineage>
        <taxon>Eukaryota</taxon>
        <taxon>Fungi</taxon>
        <taxon>Dikarya</taxon>
        <taxon>Basidiomycota</taxon>
        <taxon>Agaricomycotina</taxon>
        <taxon>Agaricomycetes</taxon>
        <taxon>Polyporales</taxon>
        <taxon>Steccherinaceae</taxon>
        <taxon>Steccherinum</taxon>
    </lineage>
</organism>
<keyword evidence="6" id="KW-0067">ATP-binding</keyword>
<reference evidence="10 11" key="1">
    <citation type="submission" date="2018-11" db="EMBL/GenBank/DDBJ databases">
        <title>Genome assembly of Steccherinum ochraceum LE-BIN_3174, the white-rot fungus of the Steccherinaceae family (The Residual Polyporoid clade, Polyporales, Basidiomycota).</title>
        <authorList>
            <person name="Fedorova T.V."/>
            <person name="Glazunova O.A."/>
            <person name="Landesman E.O."/>
            <person name="Moiseenko K.V."/>
            <person name="Psurtseva N.V."/>
            <person name="Savinova O.S."/>
            <person name="Shakhova N.V."/>
            <person name="Tyazhelova T.V."/>
            <person name="Vasina D.V."/>
        </authorList>
    </citation>
    <scope>NUCLEOTIDE SEQUENCE [LARGE SCALE GENOMIC DNA]</scope>
    <source>
        <strain evidence="10 11">LE-BIN_3174</strain>
    </source>
</reference>
<evidence type="ECO:0000256" key="2">
    <source>
        <dbReference type="ARBA" id="ARBA00017632"/>
    </source>
</evidence>
<dbReference type="Proteomes" id="UP000292702">
    <property type="component" value="Unassembled WGS sequence"/>
</dbReference>
<dbReference type="Pfam" id="PF00334">
    <property type="entry name" value="NDK"/>
    <property type="match status" value="1"/>
</dbReference>
<protein>
    <recommendedName>
        <fullName evidence="2">Nucleoside diphosphate kinase</fullName>
    </recommendedName>
</protein>
<feature type="compositionally biased region" description="Polar residues" evidence="8">
    <location>
        <begin position="351"/>
        <end position="367"/>
    </location>
</feature>
<evidence type="ECO:0000256" key="4">
    <source>
        <dbReference type="ARBA" id="ARBA00022741"/>
    </source>
</evidence>
<dbReference type="SUPFAM" id="SSF54919">
    <property type="entry name" value="Nucleoside diphosphate kinase, NDK"/>
    <property type="match status" value="1"/>
</dbReference>
<comment type="caution">
    <text evidence="10">The sequence shown here is derived from an EMBL/GenBank/DDBJ whole genome shotgun (WGS) entry which is preliminary data.</text>
</comment>
<dbReference type="GO" id="GO:0005524">
    <property type="term" value="F:ATP binding"/>
    <property type="evidence" value="ECO:0007669"/>
    <property type="project" value="UniProtKB-KW"/>
</dbReference>
<evidence type="ECO:0000256" key="6">
    <source>
        <dbReference type="ARBA" id="ARBA00022840"/>
    </source>
</evidence>
<comment type="similarity">
    <text evidence="1 7">Belongs to the NDK family.</text>
</comment>
<dbReference type="PANTHER" id="PTHR46161">
    <property type="entry name" value="NUCLEOSIDE DIPHOSPHATE KINASE"/>
    <property type="match status" value="1"/>
</dbReference>
<feature type="compositionally biased region" description="Low complexity" evidence="8">
    <location>
        <begin position="368"/>
        <end position="383"/>
    </location>
</feature>
<evidence type="ECO:0000256" key="7">
    <source>
        <dbReference type="PROSITE-ProRule" id="PRU00706"/>
    </source>
</evidence>
<keyword evidence="11" id="KW-1185">Reference proteome</keyword>
<dbReference type="InterPro" id="IPR034907">
    <property type="entry name" value="NDK-like_dom"/>
</dbReference>
<keyword evidence="3" id="KW-0808">Transferase</keyword>
<evidence type="ECO:0000256" key="5">
    <source>
        <dbReference type="ARBA" id="ARBA00022777"/>
    </source>
</evidence>
<dbReference type="OrthoDB" id="2162449at2759"/>
<evidence type="ECO:0000256" key="3">
    <source>
        <dbReference type="ARBA" id="ARBA00022679"/>
    </source>
</evidence>
<feature type="domain" description="Nucleoside diphosphate kinase-like" evidence="9">
    <location>
        <begin position="26"/>
        <end position="159"/>
    </location>
</feature>
<dbReference type="PROSITE" id="PS51374">
    <property type="entry name" value="NDPK_LIKE"/>
    <property type="match status" value="1"/>
</dbReference>
<dbReference type="Gene3D" id="3.30.70.141">
    <property type="entry name" value="Nucleoside diphosphate kinase-like domain"/>
    <property type="match status" value="1"/>
</dbReference>
<feature type="region of interest" description="Disordered" evidence="8">
    <location>
        <begin position="1"/>
        <end position="22"/>
    </location>
</feature>
<comment type="caution">
    <text evidence="7">Lacks conserved residue(s) required for the propagation of feature annotation.</text>
</comment>
<keyword evidence="4" id="KW-0547">Nucleotide-binding</keyword>
<gene>
    <name evidence="10" type="ORF">EIP91_008679</name>
</gene>
<proteinExistence type="inferred from homology"/>
<dbReference type="PANTHER" id="PTHR46161:SF3">
    <property type="entry name" value="NUCLEOSIDE DIPHOSPHATE KINASE DDB_G0292928-RELATED"/>
    <property type="match status" value="1"/>
</dbReference>
<feature type="region of interest" description="Disordered" evidence="8">
    <location>
        <begin position="272"/>
        <end position="439"/>
    </location>
</feature>
<feature type="compositionally biased region" description="Polar residues" evidence="8">
    <location>
        <begin position="313"/>
        <end position="333"/>
    </location>
</feature>
<dbReference type="SMART" id="SM00562">
    <property type="entry name" value="NDK"/>
    <property type="match status" value="1"/>
</dbReference>
<dbReference type="EMBL" id="RWJN01000484">
    <property type="protein sequence ID" value="TCD61283.1"/>
    <property type="molecule type" value="Genomic_DNA"/>
</dbReference>
<evidence type="ECO:0000313" key="11">
    <source>
        <dbReference type="Proteomes" id="UP000292702"/>
    </source>
</evidence>